<dbReference type="Pfam" id="PF00243">
    <property type="entry name" value="NGF"/>
    <property type="match status" value="1"/>
</dbReference>
<evidence type="ECO:0000259" key="2">
    <source>
        <dbReference type="Pfam" id="PF00243"/>
    </source>
</evidence>
<feature type="chain" id="PRO_5006832583" evidence="1">
    <location>
        <begin position="26"/>
        <end position="242"/>
    </location>
</feature>
<dbReference type="OrthoDB" id="6419982at2759"/>
<organism evidence="3">
    <name type="scientific">Saccoglossus kowalevskii</name>
    <name type="common">Acorn worm</name>
    <dbReference type="NCBI Taxonomy" id="10224"/>
    <lineage>
        <taxon>Eukaryota</taxon>
        <taxon>Metazoa</taxon>
        <taxon>Hemichordata</taxon>
        <taxon>Enteropneusta</taxon>
        <taxon>Harrimaniidae</taxon>
        <taxon>Saccoglossus</taxon>
    </lineage>
</organism>
<dbReference type="GO" id="GO:0005102">
    <property type="term" value="F:signaling receptor binding"/>
    <property type="evidence" value="ECO:0007669"/>
    <property type="project" value="InterPro"/>
</dbReference>
<name>A0A0U2UDM7_SACKO</name>
<protein>
    <submittedName>
        <fullName evidence="3">Neurotrophin 3-like 336</fullName>
    </submittedName>
</protein>
<accession>A0A0U2UDM7</accession>
<keyword evidence="1" id="KW-0732">Signal</keyword>
<feature type="signal peptide" evidence="1">
    <location>
        <begin position="1"/>
        <end position="25"/>
    </location>
</feature>
<dbReference type="PROSITE" id="PS50270">
    <property type="entry name" value="NGF_2"/>
    <property type="match status" value="1"/>
</dbReference>
<reference evidence="3" key="1">
    <citation type="journal article" date="2015" name="Nature">
        <title>Hemichordate genomes and deuterostome origins.</title>
        <authorList>
            <person name="Simakov O."/>
            <person name="Kawashima T."/>
            <person name="Marletaz F."/>
            <person name="Jenkins J."/>
            <person name="Koyanagi R."/>
            <person name="Mitros T."/>
            <person name="Hisata K."/>
            <person name="Bredeson J."/>
            <person name="Shoguchi E."/>
            <person name="Gyoja F."/>
            <person name="Yue J.X."/>
            <person name="Chen Y.C."/>
            <person name="Freeman R.M.Jr."/>
            <person name="Sasaki A."/>
            <person name="Hikosaka-Katayama T."/>
            <person name="Sato A."/>
            <person name="Fujie M."/>
            <person name="Baughman K.W."/>
            <person name="Levine J."/>
            <person name="Gonzalez P."/>
            <person name="Cameron C."/>
            <person name="Fritzenwanker J.H."/>
            <person name="Pani A.M."/>
            <person name="Goto H."/>
            <person name="Kanda M."/>
            <person name="Arakaki N."/>
            <person name="Yamasaki S."/>
            <person name="Qu J."/>
            <person name="Cree A."/>
            <person name="Ding Y."/>
            <person name="Dinh H.H."/>
            <person name="Dugan S."/>
            <person name="Holder M."/>
            <person name="Jhangiani S.N."/>
            <person name="Kovar C.L."/>
            <person name="Lee S.L."/>
            <person name="Lewis L.R."/>
            <person name="Morton D."/>
            <person name="Nazareth L.V."/>
            <person name="Okwuonu G."/>
            <person name="Santibanez J."/>
            <person name="Chen R."/>
            <person name="Richards S."/>
            <person name="Muzny D.M."/>
            <person name="Gillis A."/>
            <person name="Peshkin L."/>
            <person name="Wu M."/>
            <person name="Humphreys T."/>
            <person name="Su Y.H."/>
            <person name="Putnam N.H."/>
            <person name="Schmutz J."/>
            <person name="Fujiyama A."/>
            <person name="Yu J.K."/>
            <person name="Tagawa K."/>
            <person name="Worley K.C."/>
            <person name="Gibbs R.A."/>
            <person name="Kirschner M.W."/>
            <person name="Lowe C.J."/>
            <person name="Satoh N."/>
            <person name="Rokhsar D.S."/>
            <person name="Gerhart J."/>
        </authorList>
    </citation>
    <scope>NUCLEOTIDE SEQUENCE</scope>
</reference>
<dbReference type="SUPFAM" id="SSF57501">
    <property type="entry name" value="Cystine-knot cytokines"/>
    <property type="match status" value="1"/>
</dbReference>
<dbReference type="InterPro" id="IPR029034">
    <property type="entry name" value="Cystine-knot_cytokine"/>
</dbReference>
<feature type="domain" description="Nerve growth factor-related" evidence="2">
    <location>
        <begin position="170"/>
        <end position="241"/>
    </location>
</feature>
<evidence type="ECO:0000313" key="3">
    <source>
        <dbReference type="EMBL" id="ALR88704.1"/>
    </source>
</evidence>
<sequence length="242" mass="27575">MDSRLSVSGTILYLAILGFVFLSESNEIYTQPNKVRDYLSKHRVKRNNSESTLSFIKDLMEIVEDFSILAEPSSSTNDSTEEYIGSDEYYEDLQKHAGLGTIFSKTKPIVPYKMPDEVFSDYWFDEQPTTPQPESMPTKRGRAHVMRDTCQEIGDYELVTNAMNQYMAVVAVHPNTWVYTTRCSTVNTPCRGLTRFGINSACKQKKGWALAYVKSVEDDQPVGEYDWQWIAIDRACSCGISF</sequence>
<dbReference type="AlphaFoldDB" id="A0A0U2UDM7"/>
<proteinExistence type="evidence at transcript level"/>
<dbReference type="EMBL" id="KU064715">
    <property type="protein sequence ID" value="ALR88704.1"/>
    <property type="molecule type" value="mRNA"/>
</dbReference>
<evidence type="ECO:0000256" key="1">
    <source>
        <dbReference type="SAM" id="SignalP"/>
    </source>
</evidence>
<dbReference type="Gene3D" id="2.10.90.10">
    <property type="entry name" value="Cystine-knot cytokines"/>
    <property type="match status" value="1"/>
</dbReference>
<dbReference type="InterPro" id="IPR002072">
    <property type="entry name" value="Nerve_growth_factor-rel"/>
</dbReference>